<dbReference type="Gene3D" id="3.40.50.1820">
    <property type="entry name" value="alpha/beta hydrolase"/>
    <property type="match status" value="1"/>
</dbReference>
<dbReference type="InterPro" id="IPR029058">
    <property type="entry name" value="AB_hydrolase_fold"/>
</dbReference>
<accession>A0A0F9UUI3</accession>
<feature type="domain" description="Phospholipase/carboxylesterase/thioesterase" evidence="3">
    <location>
        <begin position="7"/>
        <end position="214"/>
    </location>
</feature>
<dbReference type="InterPro" id="IPR003140">
    <property type="entry name" value="PLipase/COase/thioEstase"/>
</dbReference>
<evidence type="ECO:0000256" key="2">
    <source>
        <dbReference type="ARBA" id="ARBA00022801"/>
    </source>
</evidence>
<dbReference type="AlphaFoldDB" id="A0A0F9UUI3"/>
<protein>
    <recommendedName>
        <fullName evidence="3">Phospholipase/carboxylesterase/thioesterase domain-containing protein</fullName>
    </recommendedName>
</protein>
<comment type="similarity">
    <text evidence="1">Belongs to the AB hydrolase superfamily. AB hydrolase 2 family.</text>
</comment>
<proteinExistence type="inferred from homology"/>
<name>A0A0F9UUI3_9ZZZZ</name>
<keyword evidence="2" id="KW-0378">Hydrolase</keyword>
<evidence type="ECO:0000259" key="3">
    <source>
        <dbReference type="Pfam" id="PF02230"/>
    </source>
</evidence>
<dbReference type="InterPro" id="IPR050565">
    <property type="entry name" value="LYPA1-2/EST-like"/>
</dbReference>
<evidence type="ECO:0000256" key="1">
    <source>
        <dbReference type="ARBA" id="ARBA00006499"/>
    </source>
</evidence>
<dbReference type="GO" id="GO:0016787">
    <property type="term" value="F:hydrolase activity"/>
    <property type="evidence" value="ECO:0007669"/>
    <property type="project" value="UniProtKB-KW"/>
</dbReference>
<evidence type="ECO:0000313" key="4">
    <source>
        <dbReference type="EMBL" id="KKN95364.1"/>
    </source>
</evidence>
<reference evidence="4" key="1">
    <citation type="journal article" date="2015" name="Nature">
        <title>Complex archaea that bridge the gap between prokaryotes and eukaryotes.</title>
        <authorList>
            <person name="Spang A."/>
            <person name="Saw J.H."/>
            <person name="Jorgensen S.L."/>
            <person name="Zaremba-Niedzwiedzka K."/>
            <person name="Martijn J."/>
            <person name="Lind A.E."/>
            <person name="van Eijk R."/>
            <person name="Schleper C."/>
            <person name="Guy L."/>
            <person name="Ettema T.J."/>
        </authorList>
    </citation>
    <scope>NUCLEOTIDE SEQUENCE</scope>
</reference>
<dbReference type="Pfam" id="PF02230">
    <property type="entry name" value="Abhydrolase_2"/>
    <property type="match status" value="1"/>
</dbReference>
<dbReference type="SUPFAM" id="SSF53474">
    <property type="entry name" value="alpha/beta-Hydrolases"/>
    <property type="match status" value="1"/>
</dbReference>
<sequence>MSHPPLIMDPPGNADACVIWLHGLGADRFDFVPVVKALSLPAEHGVRFIFPQAPTRPVTINNGLPMPCWYDILGMSPARLIDEDQMNESAAMVRQLIDEQLNQGLSANRIVLAGFSQGGAVVLHAALESQLPLAGVMALSTYGPTLESLFQQYAEGPRLDLLFAHGQLDSMLPMHMGREAHDYFHQAGHDTHWHEYRMAHEVCPEEITQIRTWLMERLGL</sequence>
<dbReference type="PANTHER" id="PTHR10655:SF17">
    <property type="entry name" value="LYSOPHOSPHOLIPASE-LIKE PROTEIN 1"/>
    <property type="match status" value="1"/>
</dbReference>
<organism evidence="4">
    <name type="scientific">marine sediment metagenome</name>
    <dbReference type="NCBI Taxonomy" id="412755"/>
    <lineage>
        <taxon>unclassified sequences</taxon>
        <taxon>metagenomes</taxon>
        <taxon>ecological metagenomes</taxon>
    </lineage>
</organism>
<dbReference type="EMBL" id="LAZR01000071">
    <property type="protein sequence ID" value="KKN95364.1"/>
    <property type="molecule type" value="Genomic_DNA"/>
</dbReference>
<comment type="caution">
    <text evidence="4">The sequence shown here is derived from an EMBL/GenBank/DDBJ whole genome shotgun (WGS) entry which is preliminary data.</text>
</comment>
<dbReference type="PANTHER" id="PTHR10655">
    <property type="entry name" value="LYSOPHOSPHOLIPASE-RELATED"/>
    <property type="match status" value="1"/>
</dbReference>
<gene>
    <name evidence="4" type="ORF">LCGC14_0178910</name>
</gene>